<dbReference type="EMBL" id="JABZQQ010000001">
    <property type="protein sequence ID" value="MBF1264144.1"/>
    <property type="molecule type" value="Genomic_DNA"/>
</dbReference>
<sequence>MFNTERVPVKVYRWDDEGAPKVLPAEGDIKTILKACLVTGYGENENRKEPLGWEILFENGNDACFRSKHDKSTKWALGVHGNVEYGGCNVVALKNPVSAKKGEIEVAWESGRRKFAYANYNGLDRQSQIKWVVVGHERTFLLVILNGYYSTICPHLYFGDFPSLAAADSNNCILSFVGAERYLSNGTNSVYNLIVRDYKGDEAVSANYSFKSMGSNVVNYPNPITMGFCADDIYLSEGESNQIKLRGLLAGLWITMELMPGSDELEFGKIYHNLDGTEGEWMYFRGFNARGFLINLKEWEI</sequence>
<protein>
    <submittedName>
        <fullName evidence="1">Uncharacterized protein</fullName>
    </submittedName>
</protein>
<dbReference type="AlphaFoldDB" id="A0A930DF93"/>
<reference evidence="1" key="1">
    <citation type="submission" date="2020-04" db="EMBL/GenBank/DDBJ databases">
        <title>Deep metagenomics examines the oral microbiome during advanced dental caries in children, revealing novel taxa and co-occurrences with host molecules.</title>
        <authorList>
            <person name="Baker J.L."/>
            <person name="Morton J.T."/>
            <person name="Dinis M."/>
            <person name="Alvarez R."/>
            <person name="Tran N.C."/>
            <person name="Knight R."/>
            <person name="Edlund A."/>
        </authorList>
    </citation>
    <scope>NUCLEOTIDE SEQUENCE</scope>
    <source>
        <strain evidence="1">JCVI_32_bin.62</strain>
    </source>
</reference>
<accession>A0A930DF93</accession>
<comment type="caution">
    <text evidence="1">The sequence shown here is derived from an EMBL/GenBank/DDBJ whole genome shotgun (WGS) entry which is preliminary data.</text>
</comment>
<dbReference type="Proteomes" id="UP000780345">
    <property type="component" value="Unassembled WGS sequence"/>
</dbReference>
<organism evidence="1 2">
    <name type="scientific">Neisseria sicca</name>
    <dbReference type="NCBI Taxonomy" id="490"/>
    <lineage>
        <taxon>Bacteria</taxon>
        <taxon>Pseudomonadati</taxon>
        <taxon>Pseudomonadota</taxon>
        <taxon>Betaproteobacteria</taxon>
        <taxon>Neisseriales</taxon>
        <taxon>Neisseriaceae</taxon>
        <taxon>Neisseria</taxon>
    </lineage>
</organism>
<proteinExistence type="predicted"/>
<evidence type="ECO:0000313" key="2">
    <source>
        <dbReference type="Proteomes" id="UP000780345"/>
    </source>
</evidence>
<name>A0A930DF93_NEISI</name>
<evidence type="ECO:0000313" key="1">
    <source>
        <dbReference type="EMBL" id="MBF1264144.1"/>
    </source>
</evidence>
<gene>
    <name evidence="1" type="ORF">HXM80_00255</name>
</gene>